<name>A0A087H749_ARAAL</name>
<feature type="domain" description="PsbP C-terminal" evidence="1">
    <location>
        <begin position="94"/>
        <end position="277"/>
    </location>
</feature>
<evidence type="ECO:0000259" key="1">
    <source>
        <dbReference type="Pfam" id="PF01789"/>
    </source>
</evidence>
<evidence type="ECO:0000313" key="2">
    <source>
        <dbReference type="EMBL" id="KFK37951.1"/>
    </source>
</evidence>
<dbReference type="NCBIfam" id="NF040946">
    <property type="entry name" value="PSII_PsbP"/>
    <property type="match status" value="1"/>
</dbReference>
<dbReference type="SUPFAM" id="SSF55724">
    <property type="entry name" value="Mog1p/PsbP-like"/>
    <property type="match status" value="1"/>
</dbReference>
<proteinExistence type="predicted"/>
<dbReference type="GO" id="GO:0009543">
    <property type="term" value="C:chloroplast thylakoid lumen"/>
    <property type="evidence" value="ECO:0007669"/>
    <property type="project" value="EnsemblPlants"/>
</dbReference>
<dbReference type="OMA" id="VLYPIQG"/>
<organism evidence="2 3">
    <name type="scientific">Arabis alpina</name>
    <name type="common">Alpine rock-cress</name>
    <dbReference type="NCBI Taxonomy" id="50452"/>
    <lineage>
        <taxon>Eukaryota</taxon>
        <taxon>Viridiplantae</taxon>
        <taxon>Streptophyta</taxon>
        <taxon>Embryophyta</taxon>
        <taxon>Tracheophyta</taxon>
        <taxon>Spermatophyta</taxon>
        <taxon>Magnoliopsida</taxon>
        <taxon>eudicotyledons</taxon>
        <taxon>Gunneridae</taxon>
        <taxon>Pentapetalae</taxon>
        <taxon>rosids</taxon>
        <taxon>malvids</taxon>
        <taxon>Brassicales</taxon>
        <taxon>Brassicaceae</taxon>
        <taxon>Arabideae</taxon>
        <taxon>Arabis</taxon>
    </lineage>
</organism>
<dbReference type="GO" id="GO:0009654">
    <property type="term" value="C:photosystem II oxygen evolving complex"/>
    <property type="evidence" value="ECO:0007669"/>
    <property type="project" value="InterPro"/>
</dbReference>
<dbReference type="EMBL" id="CM002871">
    <property type="protein sequence ID" value="KFK37951.1"/>
    <property type="molecule type" value="Genomic_DNA"/>
</dbReference>
<sequence length="279" mass="30573">MSLKPYFSLHSSPKYAKLSNFLISQQSSGDRKTSPAEEFSPLAEKFNRRLLLGIGSSSVLAIGANFGGITSLILGLSPEFGRNLKLDVVYPIGGYRRCIDTVEGFEFVYPDSWVGDQTLLYRAAEKSEREISLDLPPARNSRRRNVNEPVVAFGPPGSTGELNVSVIVSPVSPSFSIEAFGGPKEVGEAIVRTVTGSGQRTDLKGTLLEANLREDSERNLKYYELEFNVESPLLYRHNVAVCCAYGGRLYTLNAMAPESAWSEVGSEFHTIAKSFNITS</sequence>
<protein>
    <recommendedName>
        <fullName evidence="1">PsbP C-terminal domain-containing protein</fullName>
    </recommendedName>
</protein>
<dbReference type="Gramene" id="KFK37951">
    <property type="protein sequence ID" value="KFK37951"/>
    <property type="gene ID" value="AALP_AA3G051000"/>
</dbReference>
<dbReference type="InterPro" id="IPR002683">
    <property type="entry name" value="PsbP_C"/>
</dbReference>
<dbReference type="InterPro" id="IPR016123">
    <property type="entry name" value="Mog1/PsbP_a/b/a-sand"/>
</dbReference>
<dbReference type="AlphaFoldDB" id="A0A087H749"/>
<gene>
    <name evidence="2" type="ordered locus">AALP_Aa3g051000</name>
</gene>
<dbReference type="GO" id="GO:0015979">
    <property type="term" value="P:photosynthesis"/>
    <property type="evidence" value="ECO:0007669"/>
    <property type="project" value="InterPro"/>
</dbReference>
<evidence type="ECO:0000313" key="3">
    <source>
        <dbReference type="Proteomes" id="UP000029120"/>
    </source>
</evidence>
<dbReference type="OrthoDB" id="414405at2759"/>
<dbReference type="eggNOG" id="ENOG502QS0I">
    <property type="taxonomic scope" value="Eukaryota"/>
</dbReference>
<dbReference type="Proteomes" id="UP000029120">
    <property type="component" value="Chromosome 3"/>
</dbReference>
<reference evidence="3" key="1">
    <citation type="journal article" date="2015" name="Nat. Plants">
        <title>Genome expansion of Arabis alpina linked with retrotransposition and reduced symmetric DNA methylation.</title>
        <authorList>
            <person name="Willing E.M."/>
            <person name="Rawat V."/>
            <person name="Mandakova T."/>
            <person name="Maumus F."/>
            <person name="James G.V."/>
            <person name="Nordstroem K.J."/>
            <person name="Becker C."/>
            <person name="Warthmann N."/>
            <person name="Chica C."/>
            <person name="Szarzynska B."/>
            <person name="Zytnicki M."/>
            <person name="Albani M.C."/>
            <person name="Kiefer C."/>
            <person name="Bergonzi S."/>
            <person name="Castaings L."/>
            <person name="Mateos J.L."/>
            <person name="Berns M.C."/>
            <person name="Bujdoso N."/>
            <person name="Piofczyk T."/>
            <person name="de Lorenzo L."/>
            <person name="Barrero-Sicilia C."/>
            <person name="Mateos I."/>
            <person name="Piednoel M."/>
            <person name="Hagmann J."/>
            <person name="Chen-Min-Tao R."/>
            <person name="Iglesias-Fernandez R."/>
            <person name="Schuster S.C."/>
            <person name="Alonso-Blanco C."/>
            <person name="Roudier F."/>
            <person name="Carbonero P."/>
            <person name="Paz-Ares J."/>
            <person name="Davis S.J."/>
            <person name="Pecinka A."/>
            <person name="Quesneville H."/>
            <person name="Colot V."/>
            <person name="Lysak M.A."/>
            <person name="Weigel D."/>
            <person name="Coupland G."/>
            <person name="Schneeberger K."/>
        </authorList>
    </citation>
    <scope>NUCLEOTIDE SEQUENCE [LARGE SCALE GENOMIC DNA]</scope>
    <source>
        <strain evidence="3">cv. Pajares</strain>
    </source>
</reference>
<dbReference type="PANTHER" id="PTHR31407:SF16">
    <property type="entry name" value="PSBP DOMAIN-CONTAINING PROTEIN 7, CHLOROPLASTIC"/>
    <property type="match status" value="1"/>
</dbReference>
<dbReference type="GO" id="GO:0005509">
    <property type="term" value="F:calcium ion binding"/>
    <property type="evidence" value="ECO:0007669"/>
    <property type="project" value="InterPro"/>
</dbReference>
<dbReference type="GO" id="GO:0019898">
    <property type="term" value="C:extrinsic component of membrane"/>
    <property type="evidence" value="ECO:0007669"/>
    <property type="project" value="InterPro"/>
</dbReference>
<dbReference type="PANTHER" id="PTHR31407">
    <property type="match status" value="1"/>
</dbReference>
<keyword evidence="3" id="KW-1185">Reference proteome</keyword>
<dbReference type="Gene3D" id="3.40.1000.10">
    <property type="entry name" value="Mog1/PsbP, alpha/beta/alpha sandwich"/>
    <property type="match status" value="1"/>
</dbReference>
<accession>A0A087H749</accession>
<dbReference type="Pfam" id="PF01789">
    <property type="entry name" value="PsbP"/>
    <property type="match status" value="1"/>
</dbReference>